<reference evidence="2 3" key="1">
    <citation type="submission" date="2019-05" db="EMBL/GenBank/DDBJ databases">
        <title>Another draft genome of Portunus trituberculatus and its Hox gene families provides insights of decapod evolution.</title>
        <authorList>
            <person name="Jeong J.-H."/>
            <person name="Song I."/>
            <person name="Kim S."/>
            <person name="Choi T."/>
            <person name="Kim D."/>
            <person name="Ryu S."/>
            <person name="Kim W."/>
        </authorList>
    </citation>
    <scope>NUCLEOTIDE SEQUENCE [LARGE SCALE GENOMIC DNA]</scope>
    <source>
        <tissue evidence="2">Muscle</tissue>
    </source>
</reference>
<evidence type="ECO:0000313" key="2">
    <source>
        <dbReference type="EMBL" id="MPC49744.1"/>
    </source>
</evidence>
<evidence type="ECO:0000313" key="3">
    <source>
        <dbReference type="Proteomes" id="UP000324222"/>
    </source>
</evidence>
<protein>
    <submittedName>
        <fullName evidence="2">Uncharacterized protein</fullName>
    </submittedName>
</protein>
<name>A0A5B7FZW2_PORTR</name>
<evidence type="ECO:0000256" key="1">
    <source>
        <dbReference type="SAM" id="MobiDB-lite"/>
    </source>
</evidence>
<dbReference type="AlphaFoldDB" id="A0A5B7FZW2"/>
<dbReference type="Proteomes" id="UP000324222">
    <property type="component" value="Unassembled WGS sequence"/>
</dbReference>
<feature type="compositionally biased region" description="Polar residues" evidence="1">
    <location>
        <begin position="259"/>
        <end position="268"/>
    </location>
</feature>
<feature type="region of interest" description="Disordered" evidence="1">
    <location>
        <begin position="257"/>
        <end position="313"/>
    </location>
</feature>
<comment type="caution">
    <text evidence="2">The sequence shown here is derived from an EMBL/GenBank/DDBJ whole genome shotgun (WGS) entry which is preliminary data.</text>
</comment>
<keyword evidence="3" id="KW-1185">Reference proteome</keyword>
<feature type="compositionally biased region" description="Basic and acidic residues" evidence="1">
    <location>
        <begin position="283"/>
        <end position="303"/>
    </location>
</feature>
<dbReference type="EMBL" id="VSRR010009071">
    <property type="protein sequence ID" value="MPC49744.1"/>
    <property type="molecule type" value="Genomic_DNA"/>
</dbReference>
<accession>A0A5B7FZW2</accession>
<organism evidence="2 3">
    <name type="scientific">Portunus trituberculatus</name>
    <name type="common">Swimming crab</name>
    <name type="synonym">Neptunus trituberculatus</name>
    <dbReference type="NCBI Taxonomy" id="210409"/>
    <lineage>
        <taxon>Eukaryota</taxon>
        <taxon>Metazoa</taxon>
        <taxon>Ecdysozoa</taxon>
        <taxon>Arthropoda</taxon>
        <taxon>Crustacea</taxon>
        <taxon>Multicrustacea</taxon>
        <taxon>Malacostraca</taxon>
        <taxon>Eumalacostraca</taxon>
        <taxon>Eucarida</taxon>
        <taxon>Decapoda</taxon>
        <taxon>Pleocyemata</taxon>
        <taxon>Brachyura</taxon>
        <taxon>Eubrachyura</taxon>
        <taxon>Portunoidea</taxon>
        <taxon>Portunidae</taxon>
        <taxon>Portuninae</taxon>
        <taxon>Portunus</taxon>
    </lineage>
</organism>
<sequence length="327" mass="35792">MCTPDSMCDECKEWQEDTVLTAYKYQRSLGTQNMDPGPSASQVVAPPPAGVQEQLTSVLSIISQFASCLGLSGTAQPACLKDVVKEVVEKTVPPPLLTAVTSGTPPSPDAPPLIDMSQVGVASEGRLAAGVTLHLPFSLVNLNRLAGSTPQVNSDSGYKRQGKEPKDMKGRIKRQQQLIFPCSTHHQNALQCRLALLRRPGNLLLSNGTMRALESEGFQAHRFESCPQSECRLGFLTRGNGFLAGLEDCTALPPEVSCHGNSRRSATGSSRDSMRSMDSLDDSQARLERVHDSRMRRRQDVNKPVRRTRAQTSPQFMRKMFLPGKWS</sequence>
<gene>
    <name evidence="2" type="ORF">E2C01_043556</name>
</gene>
<proteinExistence type="predicted"/>